<dbReference type="InterPro" id="IPR003737">
    <property type="entry name" value="GlcNAc_PI_deacetylase-related"/>
</dbReference>
<protein>
    <submittedName>
        <fullName evidence="1">Putative N-acetylglucosaminylphosphatidylinositol de-N-acetylase</fullName>
    </submittedName>
</protein>
<accession>A0A6M3XLT8</accession>
<dbReference type="Pfam" id="PF02585">
    <property type="entry name" value="PIG-L"/>
    <property type="match status" value="1"/>
</dbReference>
<dbReference type="SUPFAM" id="SSF102588">
    <property type="entry name" value="LmbE-like"/>
    <property type="match status" value="1"/>
</dbReference>
<dbReference type="InterPro" id="IPR024078">
    <property type="entry name" value="LmbE-like_dom_sf"/>
</dbReference>
<name>A0A6M3XLT8_9ZZZZ</name>
<proteinExistence type="predicted"/>
<gene>
    <name evidence="1" type="ORF">TM448B01390_0012</name>
</gene>
<dbReference type="AlphaFoldDB" id="A0A6M3XLT8"/>
<sequence>MKTLIIAAHPDDEILGCGGTTLKMKKQQIYSLVLNQGGRDKSIFTNKVSDFMGFTKSYQLDFPDNRFDTVPLADIIKAVEGVKNEVKPDAIFTHFEHDLNKDHQLTFQAVLTATRPMRGETVKELYSFEIPSSTEWKFPNVFAPNVFIDISDTIEKKIKAFGMYGSEVRPYPHPRSPEAMRIIAKRWGILSGLKCAEAFYLVRKT</sequence>
<dbReference type="Gene3D" id="3.40.50.10320">
    <property type="entry name" value="LmbE-like"/>
    <property type="match status" value="1"/>
</dbReference>
<evidence type="ECO:0000313" key="1">
    <source>
        <dbReference type="EMBL" id="QJH98732.1"/>
    </source>
</evidence>
<reference evidence="1" key="1">
    <citation type="submission" date="2020-03" db="EMBL/GenBank/DDBJ databases">
        <title>The deep terrestrial virosphere.</title>
        <authorList>
            <person name="Holmfeldt K."/>
            <person name="Nilsson E."/>
            <person name="Simone D."/>
            <person name="Lopez-Fernandez M."/>
            <person name="Wu X."/>
            <person name="de Brujin I."/>
            <person name="Lundin D."/>
            <person name="Andersson A."/>
            <person name="Bertilsson S."/>
            <person name="Dopson M."/>
        </authorList>
    </citation>
    <scope>NUCLEOTIDE SEQUENCE</scope>
    <source>
        <strain evidence="1">TM448B01390</strain>
    </source>
</reference>
<organism evidence="1">
    <name type="scientific">viral metagenome</name>
    <dbReference type="NCBI Taxonomy" id="1070528"/>
    <lineage>
        <taxon>unclassified sequences</taxon>
        <taxon>metagenomes</taxon>
        <taxon>organismal metagenomes</taxon>
    </lineage>
</organism>
<dbReference type="EMBL" id="MT144750">
    <property type="protein sequence ID" value="QJH98732.1"/>
    <property type="molecule type" value="Genomic_DNA"/>
</dbReference>